<dbReference type="AlphaFoldDB" id="A0A368RY02"/>
<reference evidence="5" key="2">
    <citation type="submission" date="2015-07" db="EMBL/GenBank/DDBJ databases">
        <authorList>
            <person name="Noorani M."/>
        </authorList>
    </citation>
    <scope>NUCLEOTIDE SEQUENCE</scope>
    <source>
        <strain evidence="5">Yugu1</strain>
    </source>
</reference>
<feature type="repeat" description="PPR" evidence="3">
    <location>
        <begin position="215"/>
        <end position="245"/>
    </location>
</feature>
<dbReference type="GO" id="GO:0003723">
    <property type="term" value="F:RNA binding"/>
    <property type="evidence" value="ECO:0007669"/>
    <property type="project" value="InterPro"/>
</dbReference>
<proteinExistence type="predicted"/>
<dbReference type="NCBIfam" id="TIGR00756">
    <property type="entry name" value="PPR"/>
    <property type="match status" value="4"/>
</dbReference>
<dbReference type="InterPro" id="IPR011990">
    <property type="entry name" value="TPR-like_helical_dom_sf"/>
</dbReference>
<dbReference type="Gene3D" id="1.25.40.10">
    <property type="entry name" value="Tetratricopeptide repeat domain"/>
    <property type="match status" value="3"/>
</dbReference>
<reference evidence="5" key="1">
    <citation type="journal article" date="2012" name="Nat. Biotechnol.">
        <title>Reference genome sequence of the model plant Setaria.</title>
        <authorList>
            <person name="Bennetzen J.L."/>
            <person name="Schmutz J."/>
            <person name="Wang H."/>
            <person name="Percifield R."/>
            <person name="Hawkins J."/>
            <person name="Pontaroli A.C."/>
            <person name="Estep M."/>
            <person name="Feng L."/>
            <person name="Vaughn J.N."/>
            <person name="Grimwood J."/>
            <person name="Jenkins J."/>
            <person name="Barry K."/>
            <person name="Lindquist E."/>
            <person name="Hellsten U."/>
            <person name="Deshpande S."/>
            <person name="Wang X."/>
            <person name="Wu X."/>
            <person name="Mitros T."/>
            <person name="Triplett J."/>
            <person name="Yang X."/>
            <person name="Ye C.Y."/>
            <person name="Mauro-Herrera M."/>
            <person name="Wang L."/>
            <person name="Li P."/>
            <person name="Sharma M."/>
            <person name="Sharma R."/>
            <person name="Ronald P.C."/>
            <person name="Panaud O."/>
            <person name="Kellogg E.A."/>
            <person name="Brutnell T.P."/>
            <person name="Doust A.N."/>
            <person name="Tuskan G.A."/>
            <person name="Rokhsar D."/>
            <person name="Devos K.M."/>
        </authorList>
    </citation>
    <scope>NUCLEOTIDE SEQUENCE [LARGE SCALE GENOMIC DNA]</scope>
    <source>
        <strain evidence="5">Yugu1</strain>
    </source>
</reference>
<feature type="chain" id="PRO_5016935160" description="Pentatricopeptide repeat-containing protein" evidence="4">
    <location>
        <begin position="19"/>
        <end position="422"/>
    </location>
</feature>
<keyword evidence="1" id="KW-0677">Repeat</keyword>
<evidence type="ECO:0000256" key="3">
    <source>
        <dbReference type="PROSITE-ProRule" id="PRU00708"/>
    </source>
</evidence>
<gene>
    <name evidence="5" type="ORF">SETIT_7G205600v2</name>
</gene>
<keyword evidence="4" id="KW-0732">Signal</keyword>
<dbReference type="PANTHER" id="PTHR47926:SF516">
    <property type="entry name" value="SMK1"/>
    <property type="match status" value="1"/>
</dbReference>
<dbReference type="InterPro" id="IPR046848">
    <property type="entry name" value="E_motif"/>
</dbReference>
<feature type="repeat" description="PPR" evidence="3">
    <location>
        <begin position="80"/>
        <end position="114"/>
    </location>
</feature>
<evidence type="ECO:0008006" key="6">
    <source>
        <dbReference type="Google" id="ProtNLM"/>
    </source>
</evidence>
<feature type="signal peptide" evidence="4">
    <location>
        <begin position="1"/>
        <end position="18"/>
    </location>
</feature>
<dbReference type="PROSITE" id="PS51375">
    <property type="entry name" value="PPR"/>
    <property type="match status" value="2"/>
</dbReference>
<accession>A0A368RY02</accession>
<dbReference type="Pfam" id="PF20431">
    <property type="entry name" value="E_motif"/>
    <property type="match status" value="1"/>
</dbReference>
<sequence length="422" mass="46261">MPPPTAGSLSALLRRCAALGALYPGTQLHARALVGGCLPDTTLDTDLRDTGPTGTPWPLRNAVLGAALHGFAVRLVFFPNVVVSGALLDMYAKVGLLDDAVRVFDEMPKRDAVVWNCMVTGYARAGRAAKALDLFRRGQVEAVNMANDLRAMPNVLNVCAKEGELMKGREIHGRMVRFLAFDSDIAVGNALVGMYAKCGRVDMARAVFVGMKEENVVSWSTLISCYGVHGMGEEALRIYEEMVCSHSGLVSDGRRIFDEMSKVHSVEPTADHYACMVDLLGRAGTIEEAVEFIRKMPMEPGASLWGALLSACAMHNNVDVGEIAAYRLFELEEGNVSNYVTLCGIYDSVGRSDRVAGLRSRMRELGVMKTPGCSWVDVKGRAHAFYQGSIPRYLWRRILWVLDQLLEDMGASESEDEYLSMY</sequence>
<dbReference type="GO" id="GO:0009451">
    <property type="term" value="P:RNA modification"/>
    <property type="evidence" value="ECO:0007669"/>
    <property type="project" value="InterPro"/>
</dbReference>
<protein>
    <recommendedName>
        <fullName evidence="6">Pentatricopeptide repeat-containing protein</fullName>
    </recommendedName>
</protein>
<dbReference type="OrthoDB" id="185373at2759"/>
<dbReference type="PANTHER" id="PTHR47926">
    <property type="entry name" value="PENTATRICOPEPTIDE REPEAT-CONTAINING PROTEIN"/>
    <property type="match status" value="1"/>
</dbReference>
<dbReference type="EMBL" id="CM003534">
    <property type="protein sequence ID" value="RCV35021.1"/>
    <property type="molecule type" value="Genomic_DNA"/>
</dbReference>
<organism evidence="5">
    <name type="scientific">Setaria italica</name>
    <name type="common">Foxtail millet</name>
    <name type="synonym">Panicum italicum</name>
    <dbReference type="NCBI Taxonomy" id="4555"/>
    <lineage>
        <taxon>Eukaryota</taxon>
        <taxon>Viridiplantae</taxon>
        <taxon>Streptophyta</taxon>
        <taxon>Embryophyta</taxon>
        <taxon>Tracheophyta</taxon>
        <taxon>Spermatophyta</taxon>
        <taxon>Magnoliopsida</taxon>
        <taxon>Liliopsida</taxon>
        <taxon>Poales</taxon>
        <taxon>Poaceae</taxon>
        <taxon>PACMAD clade</taxon>
        <taxon>Panicoideae</taxon>
        <taxon>Panicodae</taxon>
        <taxon>Paniceae</taxon>
        <taxon>Cenchrinae</taxon>
        <taxon>Setaria</taxon>
    </lineage>
</organism>
<evidence type="ECO:0000256" key="4">
    <source>
        <dbReference type="SAM" id="SignalP"/>
    </source>
</evidence>
<keyword evidence="2" id="KW-0809">Transit peptide</keyword>
<evidence type="ECO:0000313" key="5">
    <source>
        <dbReference type="EMBL" id="RCV35021.1"/>
    </source>
</evidence>
<dbReference type="InterPro" id="IPR002885">
    <property type="entry name" value="PPR_rpt"/>
</dbReference>
<dbReference type="FunFam" id="1.25.40.10:FF:001091">
    <property type="entry name" value="Os11g0213500 protein"/>
    <property type="match status" value="1"/>
</dbReference>
<dbReference type="InterPro" id="IPR046960">
    <property type="entry name" value="PPR_At4g14850-like_plant"/>
</dbReference>
<evidence type="ECO:0000256" key="1">
    <source>
        <dbReference type="ARBA" id="ARBA00022737"/>
    </source>
</evidence>
<evidence type="ECO:0000256" key="2">
    <source>
        <dbReference type="ARBA" id="ARBA00022946"/>
    </source>
</evidence>
<name>A0A368RY02_SETIT</name>
<dbReference type="Pfam" id="PF01535">
    <property type="entry name" value="PPR"/>
    <property type="match status" value="5"/>
</dbReference>
<dbReference type="FunFam" id="1.25.40.10:FF:000996">
    <property type="entry name" value="Small kernel1"/>
    <property type="match status" value="1"/>
</dbReference>